<comment type="caution">
    <text evidence="2">The sequence shown here is derived from an EMBL/GenBank/DDBJ whole genome shotgun (WGS) entry which is preliminary data.</text>
</comment>
<feature type="compositionally biased region" description="Basic residues" evidence="1">
    <location>
        <begin position="54"/>
        <end position="66"/>
    </location>
</feature>
<dbReference type="Gene3D" id="3.30.2010.20">
    <property type="match status" value="1"/>
</dbReference>
<dbReference type="SUPFAM" id="SSF55486">
    <property type="entry name" value="Metalloproteases ('zincins'), catalytic domain"/>
    <property type="match status" value="1"/>
</dbReference>
<dbReference type="CDD" id="cd12954">
    <property type="entry name" value="MMP_TTHA0227_like_1"/>
    <property type="match status" value="1"/>
</dbReference>
<evidence type="ECO:0000313" key="2">
    <source>
        <dbReference type="EMBL" id="MCC3269611.1"/>
    </source>
</evidence>
<evidence type="ECO:0000313" key="3">
    <source>
        <dbReference type="Proteomes" id="UP001139264"/>
    </source>
</evidence>
<dbReference type="AlphaFoldDB" id="A0A9X1M259"/>
<gene>
    <name evidence="2" type="ORF">LJ751_09570</name>
</gene>
<reference evidence="2" key="1">
    <citation type="submission" date="2021-10" db="EMBL/GenBank/DDBJ databases">
        <title>Novel species in genus Arthrobacter.</title>
        <authorList>
            <person name="Liu Y."/>
        </authorList>
    </citation>
    <scope>NUCLEOTIDE SEQUENCE</scope>
    <source>
        <strain evidence="2">Zg-Y809</strain>
    </source>
</reference>
<feature type="region of interest" description="Disordered" evidence="1">
    <location>
        <begin position="1"/>
        <end position="67"/>
    </location>
</feature>
<name>A0A9X1M259_9MICC</name>
<accession>A0A9X1M259</accession>
<protein>
    <submittedName>
        <fullName evidence="2">Metallopeptidase family protein</fullName>
    </submittedName>
</protein>
<organism evidence="2 3">
    <name type="scientific">Arthrobacter gengyunqii</name>
    <dbReference type="NCBI Taxonomy" id="2886940"/>
    <lineage>
        <taxon>Bacteria</taxon>
        <taxon>Bacillati</taxon>
        <taxon>Actinomycetota</taxon>
        <taxon>Actinomycetes</taxon>
        <taxon>Micrococcales</taxon>
        <taxon>Micrococcaceae</taxon>
        <taxon>Arthrobacter</taxon>
    </lineage>
</organism>
<dbReference type="InterPro" id="IPR038555">
    <property type="entry name" value="Zincin_1_sf"/>
</dbReference>
<dbReference type="RefSeq" id="WP_227908002.1">
    <property type="nucleotide sequence ID" value="NZ_CP095461.1"/>
</dbReference>
<evidence type="ECO:0000256" key="1">
    <source>
        <dbReference type="SAM" id="MobiDB-lite"/>
    </source>
</evidence>
<proteinExistence type="predicted"/>
<sequence>MSTGPTLRVYLGPGEEPSDNGPEDAVPFGDAQEQDWLDGQPAPSGRDRMPGQRPFRRRRRNRHGRGLRGELIPAHLAGFRSRSERFDAWVLESAQRLERLWGESIQSYQFVVQDIPPGLEELAATSGNIPFGAGAPAAGPRPAVITVYRHPVESAARGLVPVSELIHDVVVEQLATLMGMDPETVDPTYGRFRPL</sequence>
<dbReference type="EMBL" id="JAJFZP010000007">
    <property type="protein sequence ID" value="MCC3269611.1"/>
    <property type="molecule type" value="Genomic_DNA"/>
</dbReference>
<dbReference type="InterPro" id="IPR010428">
    <property type="entry name" value="Zincin_1"/>
</dbReference>
<dbReference type="Pfam" id="PF06262">
    <property type="entry name" value="Zincin_1"/>
    <property type="match status" value="1"/>
</dbReference>
<dbReference type="Proteomes" id="UP001139264">
    <property type="component" value="Unassembled WGS sequence"/>
</dbReference>